<dbReference type="AlphaFoldDB" id="A0A1I1MYK1"/>
<keyword evidence="4" id="KW-0067">ATP-binding</keyword>
<evidence type="ECO:0000313" key="7">
    <source>
        <dbReference type="Proteomes" id="UP000182258"/>
    </source>
</evidence>
<protein>
    <submittedName>
        <fullName evidence="6">ABC1 family protein</fullName>
    </submittedName>
</protein>
<evidence type="ECO:0000256" key="1">
    <source>
        <dbReference type="ARBA" id="ARBA00009670"/>
    </source>
</evidence>
<feature type="domain" description="ABC1 atypical kinase-like" evidence="5">
    <location>
        <begin position="74"/>
        <end position="311"/>
    </location>
</feature>
<dbReference type="InterPro" id="IPR051409">
    <property type="entry name" value="Atypical_kinase_ADCK"/>
</dbReference>
<dbReference type="InterPro" id="IPR004147">
    <property type="entry name" value="ABC1_dom"/>
</dbReference>
<dbReference type="SUPFAM" id="SSF56112">
    <property type="entry name" value="Protein kinase-like (PK-like)"/>
    <property type="match status" value="1"/>
</dbReference>
<keyword evidence="2" id="KW-0808">Transferase</keyword>
<dbReference type="PANTHER" id="PTHR43851:SF3">
    <property type="entry name" value="COENZYME Q8"/>
    <property type="match status" value="1"/>
</dbReference>
<dbReference type="GO" id="GO:0016740">
    <property type="term" value="F:transferase activity"/>
    <property type="evidence" value="ECO:0007669"/>
    <property type="project" value="UniProtKB-KW"/>
</dbReference>
<evidence type="ECO:0000259" key="5">
    <source>
        <dbReference type="Pfam" id="PF03109"/>
    </source>
</evidence>
<sequence length="422" mass="46671">MAGSIGARMAFSSARQLLSGKPPRLGELVLAPANALRVAEQLSHLRGAAMKLGQLLSMDAGQILPDEWSTILSRLQANASPMPTRQLEQQLSLQWGPSWRDRFDHFAMTPIAAASIGQVHRARTRAGRDLAIKVQYPGIAASIDSDLDNIVSLLRLSRLVPAAVSLDAVVKEARRQLQQEANYIYEADQIRWYAKLVADDPTVLLPEVYGDLTGQSVLAMSFIESEPIDWLIARPQAERNRIAERLIRLTLQEVFVFGVIQSDPNFANFRYQPISGRLVLLDFGATRSIPAELTGKLRELLRAALTGDTARQRSAMLDIGYFEPQQYRLAELAVDLLAMGMDNVMASPLFDFVTADLPRRARDRALASGFSADLWSIPPIDTLFVHRKIGGMYLLASRLGAKIDMRALLDEFAAPQASLVVR</sequence>
<dbReference type="CDD" id="cd13970">
    <property type="entry name" value="ABC1_ADCK3"/>
    <property type="match status" value="1"/>
</dbReference>
<dbReference type="STRING" id="728005.SAMN04488059_11438"/>
<accession>A0A1I1MYK1</accession>
<dbReference type="InterPro" id="IPR011009">
    <property type="entry name" value="Kinase-like_dom_sf"/>
</dbReference>
<dbReference type="EMBL" id="FOMB01000014">
    <property type="protein sequence ID" value="SFC90449.1"/>
    <property type="molecule type" value="Genomic_DNA"/>
</dbReference>
<keyword evidence="3" id="KW-0547">Nucleotide-binding</keyword>
<evidence type="ECO:0000256" key="2">
    <source>
        <dbReference type="ARBA" id="ARBA00022679"/>
    </source>
</evidence>
<dbReference type="PANTHER" id="PTHR43851">
    <property type="match status" value="1"/>
</dbReference>
<dbReference type="InterPro" id="IPR034646">
    <property type="entry name" value="ADCK3_dom"/>
</dbReference>
<evidence type="ECO:0000256" key="4">
    <source>
        <dbReference type="ARBA" id="ARBA00022840"/>
    </source>
</evidence>
<dbReference type="GO" id="GO:0005524">
    <property type="term" value="F:ATP binding"/>
    <property type="evidence" value="ECO:0007669"/>
    <property type="project" value="UniProtKB-KW"/>
</dbReference>
<dbReference type="Pfam" id="PF03109">
    <property type="entry name" value="ABC1"/>
    <property type="match status" value="1"/>
</dbReference>
<dbReference type="Proteomes" id="UP000182258">
    <property type="component" value="Unassembled WGS sequence"/>
</dbReference>
<dbReference type="GO" id="GO:0006744">
    <property type="term" value="P:ubiquinone biosynthetic process"/>
    <property type="evidence" value="ECO:0007669"/>
    <property type="project" value="TreeGrafter"/>
</dbReference>
<evidence type="ECO:0000256" key="3">
    <source>
        <dbReference type="ARBA" id="ARBA00022741"/>
    </source>
</evidence>
<organism evidence="6 7">
    <name type="scientific">Devosia psychrophila</name>
    <dbReference type="NCBI Taxonomy" id="728005"/>
    <lineage>
        <taxon>Bacteria</taxon>
        <taxon>Pseudomonadati</taxon>
        <taxon>Pseudomonadota</taxon>
        <taxon>Alphaproteobacteria</taxon>
        <taxon>Hyphomicrobiales</taxon>
        <taxon>Devosiaceae</taxon>
        <taxon>Devosia</taxon>
    </lineage>
</organism>
<evidence type="ECO:0000313" key="6">
    <source>
        <dbReference type="EMBL" id="SFC90449.1"/>
    </source>
</evidence>
<comment type="similarity">
    <text evidence="1">Belongs to the protein kinase superfamily. ADCK protein kinase family.</text>
</comment>
<reference evidence="6 7" key="1">
    <citation type="submission" date="2016-10" db="EMBL/GenBank/DDBJ databases">
        <authorList>
            <person name="de Groot N.N."/>
        </authorList>
    </citation>
    <scope>NUCLEOTIDE SEQUENCE [LARGE SCALE GENOMIC DNA]</scope>
    <source>
        <strain evidence="6 7">CGMCC 1.10210</strain>
    </source>
</reference>
<name>A0A1I1MYK1_9HYPH</name>
<proteinExistence type="inferred from homology"/>
<gene>
    <name evidence="6" type="ORF">SAMN04488059_11438</name>
</gene>